<dbReference type="InterPro" id="IPR003231">
    <property type="entry name" value="ACP"/>
</dbReference>
<dbReference type="PANTHER" id="PTHR20863">
    <property type="entry name" value="ACYL CARRIER PROTEIN"/>
    <property type="match status" value="1"/>
</dbReference>
<evidence type="ECO:0000256" key="6">
    <source>
        <dbReference type="ARBA" id="ARBA00023160"/>
    </source>
</evidence>
<keyword evidence="4 7" id="KW-0276">Fatty acid metabolism</keyword>
<protein>
    <recommendedName>
        <fullName evidence="7">Acyl carrier protein</fullName>
        <shortName evidence="7">ACP</shortName>
    </recommendedName>
</protein>
<keyword evidence="6 7" id="KW-0275">Fatty acid biosynthesis</keyword>
<reference evidence="9" key="1">
    <citation type="submission" date="2022-12" db="EMBL/GenBank/DDBJ databases">
        <title>Genomic Characterization of Candidatus Phytoplasma sacchari in China.</title>
        <authorList>
            <person name="Zhang R.-Y."/>
        </authorList>
    </citation>
    <scope>NUCLEOTIDE SEQUENCE [LARGE SCALE GENOMIC DNA]</scope>
    <source>
        <strain evidence="9">SCWL1</strain>
    </source>
</reference>
<sequence>MMTFKKIQKIFSKKLSIPEEKISLETRIKEDLFLDSFDAVELVIELEKLFDLKIEDEKIQQCKNIRDIVKYIDIKKNK</sequence>
<keyword evidence="7" id="KW-0963">Cytoplasm</keyword>
<organism evidence="9 10">
    <name type="scientific">Candidatus Phytoplasma sacchari</name>
    <dbReference type="NCBI Taxonomy" id="2609813"/>
    <lineage>
        <taxon>Bacteria</taxon>
        <taxon>Bacillati</taxon>
        <taxon>Mycoplasmatota</taxon>
        <taxon>Mollicutes</taxon>
        <taxon>Acholeplasmatales</taxon>
        <taxon>Acholeplasmataceae</taxon>
        <taxon>Candidatus Phytoplasma</taxon>
        <taxon>16SrXI (Rice yellow dwarf group)</taxon>
    </lineage>
</organism>
<evidence type="ECO:0000256" key="5">
    <source>
        <dbReference type="ARBA" id="ARBA00023098"/>
    </source>
</evidence>
<evidence type="ECO:0000313" key="9">
    <source>
        <dbReference type="EMBL" id="WBL31492.1"/>
    </source>
</evidence>
<comment type="PTM">
    <text evidence="7">4'-phosphopantetheine is transferred from CoA to a specific serine of apo-ACP by AcpS. This modification is essential for activity because fatty acids are bound in thioester linkage to the sulfhydryl of the prosthetic group.</text>
</comment>
<dbReference type="Pfam" id="PF00550">
    <property type="entry name" value="PP-binding"/>
    <property type="match status" value="1"/>
</dbReference>
<dbReference type="SUPFAM" id="SSF47336">
    <property type="entry name" value="ACP-like"/>
    <property type="match status" value="1"/>
</dbReference>
<dbReference type="InterPro" id="IPR036736">
    <property type="entry name" value="ACP-like_sf"/>
</dbReference>
<keyword evidence="5 7" id="KW-0443">Lipid metabolism</keyword>
<name>A0ABY7M333_9MOLU</name>
<evidence type="ECO:0000259" key="8">
    <source>
        <dbReference type="PROSITE" id="PS50075"/>
    </source>
</evidence>
<comment type="subcellular location">
    <subcellularLocation>
        <location evidence="7">Cytoplasm</location>
    </subcellularLocation>
</comment>
<dbReference type="Proteomes" id="UP001210120">
    <property type="component" value="Chromosome"/>
</dbReference>
<keyword evidence="3 7" id="KW-0597">Phosphoprotein</keyword>
<dbReference type="EMBL" id="CP115156">
    <property type="protein sequence ID" value="WBL31492.1"/>
    <property type="molecule type" value="Genomic_DNA"/>
</dbReference>
<evidence type="ECO:0000256" key="7">
    <source>
        <dbReference type="HAMAP-Rule" id="MF_01217"/>
    </source>
</evidence>
<gene>
    <name evidence="7" type="primary">acpP</name>
    <name evidence="9" type="ORF">O7R10_00280</name>
</gene>
<dbReference type="InterPro" id="IPR009081">
    <property type="entry name" value="PP-bd_ACP"/>
</dbReference>
<evidence type="ECO:0000256" key="1">
    <source>
        <dbReference type="ARBA" id="ARBA00022450"/>
    </source>
</evidence>
<dbReference type="PROSITE" id="PS50075">
    <property type="entry name" value="CARRIER"/>
    <property type="match status" value="1"/>
</dbReference>
<dbReference type="PANTHER" id="PTHR20863:SF76">
    <property type="entry name" value="CARRIER DOMAIN-CONTAINING PROTEIN"/>
    <property type="match status" value="1"/>
</dbReference>
<accession>A0ABY7M333</accession>
<dbReference type="HAMAP" id="MF_01217">
    <property type="entry name" value="Acyl_carrier"/>
    <property type="match status" value="1"/>
</dbReference>
<evidence type="ECO:0000256" key="2">
    <source>
        <dbReference type="ARBA" id="ARBA00022516"/>
    </source>
</evidence>
<proteinExistence type="inferred from homology"/>
<dbReference type="Gene3D" id="1.10.1200.10">
    <property type="entry name" value="ACP-like"/>
    <property type="match status" value="1"/>
</dbReference>
<comment type="similarity">
    <text evidence="7">Belongs to the acyl carrier protein (ACP) family.</text>
</comment>
<comment type="pathway">
    <text evidence="7">Lipid metabolism; fatty acid biosynthesis.</text>
</comment>
<evidence type="ECO:0000256" key="4">
    <source>
        <dbReference type="ARBA" id="ARBA00022832"/>
    </source>
</evidence>
<keyword evidence="1 7" id="KW-0596">Phosphopantetheine</keyword>
<evidence type="ECO:0000313" key="10">
    <source>
        <dbReference type="Proteomes" id="UP001210120"/>
    </source>
</evidence>
<feature type="modified residue" description="O-(pantetheine 4'-phosphoryl)serine" evidence="7">
    <location>
        <position position="36"/>
    </location>
</feature>
<keyword evidence="10" id="KW-1185">Reference proteome</keyword>
<feature type="domain" description="Carrier" evidence="8">
    <location>
        <begin position="1"/>
        <end position="76"/>
    </location>
</feature>
<comment type="function">
    <text evidence="7">Carrier of the growing fatty acid chain in fatty acid biosynthesis.</text>
</comment>
<evidence type="ECO:0000256" key="3">
    <source>
        <dbReference type="ARBA" id="ARBA00022553"/>
    </source>
</evidence>
<keyword evidence="2 7" id="KW-0444">Lipid biosynthesis</keyword>